<dbReference type="STRING" id="52.CMC5_077960"/>
<dbReference type="AlphaFoldDB" id="A0A0K1ES02"/>
<dbReference type="RefSeq" id="WP_050435012.1">
    <property type="nucleotide sequence ID" value="NZ_CP012159.1"/>
</dbReference>
<keyword evidence="3" id="KW-1185">Reference proteome</keyword>
<evidence type="ECO:0000256" key="1">
    <source>
        <dbReference type="SAM" id="MobiDB-lite"/>
    </source>
</evidence>
<evidence type="ECO:0000313" key="2">
    <source>
        <dbReference type="EMBL" id="AKT43564.1"/>
    </source>
</evidence>
<accession>A0A0K1ES02</accession>
<gene>
    <name evidence="2" type="ORF">CMC5_077960</name>
</gene>
<dbReference type="EMBL" id="CP012159">
    <property type="protein sequence ID" value="AKT43564.1"/>
    <property type="molecule type" value="Genomic_DNA"/>
</dbReference>
<dbReference type="InterPro" id="IPR024510">
    <property type="entry name" value="DUF2589"/>
</dbReference>
<proteinExistence type="predicted"/>
<name>A0A0K1ES02_CHOCO</name>
<protein>
    <recommendedName>
        <fullName evidence="4">DUF2589 domain-containing protein</fullName>
    </recommendedName>
</protein>
<evidence type="ECO:0000313" key="3">
    <source>
        <dbReference type="Proteomes" id="UP000067626"/>
    </source>
</evidence>
<dbReference type="Proteomes" id="UP000067626">
    <property type="component" value="Chromosome"/>
</dbReference>
<feature type="compositionally biased region" description="Pro residues" evidence="1">
    <location>
        <begin position="269"/>
        <end position="283"/>
    </location>
</feature>
<dbReference type="Pfam" id="PF11655">
    <property type="entry name" value="DUF2589"/>
    <property type="match status" value="1"/>
</dbReference>
<reference evidence="2 3" key="1">
    <citation type="submission" date="2015-07" db="EMBL/GenBank/DDBJ databases">
        <title>Genome analysis of myxobacterium Chondromyces crocatus Cm c5 reveals a high potential for natural compound synthesis and the genetic basis for the loss of fruiting body formation.</title>
        <authorList>
            <person name="Zaburannyi N."/>
            <person name="Bunk B."/>
            <person name="Maier J."/>
            <person name="Overmann J."/>
            <person name="Mueller R."/>
        </authorList>
    </citation>
    <scope>NUCLEOTIDE SEQUENCE [LARGE SCALE GENOMIC DNA]</scope>
    <source>
        <strain evidence="2 3">Cm c5</strain>
    </source>
</reference>
<organism evidence="2 3">
    <name type="scientific">Chondromyces crocatus</name>
    <dbReference type="NCBI Taxonomy" id="52"/>
    <lineage>
        <taxon>Bacteria</taxon>
        <taxon>Pseudomonadati</taxon>
        <taxon>Myxococcota</taxon>
        <taxon>Polyangia</taxon>
        <taxon>Polyangiales</taxon>
        <taxon>Polyangiaceae</taxon>
        <taxon>Chondromyces</taxon>
    </lineage>
</organism>
<dbReference type="KEGG" id="ccro:CMC5_077960"/>
<feature type="region of interest" description="Disordered" evidence="1">
    <location>
        <begin position="256"/>
        <end position="285"/>
    </location>
</feature>
<sequence>MPVSGRELATLDFGNLIGGPLNAIVEAQARSAITTANFIREVGFDQDGKVINVDFSYTRKDDQGQDQDFTLTVPFITMLPIPYVTVESGTIEFNAKITSITESHSEQNFEQVVDASASTRAWFVNASVQSKTSYQKKSSNSDKEERTFDMHVMVQVRNQDMPSGTERLLTLLENVIEEKQVTGGTISLTVTTDTTATDTKIEVAGNLAAVVQGGTFMLDGAPRTVSSIDTSTSELTFAPALANVVKVGTPVTVKNPPKVASMGTRRAPAPLPPGPQPSVPAMPDPRTAATTVVTEMVIDGDISKFTTGARLSVGGINYTIVGLDPAHNKLLLSRG</sequence>
<evidence type="ECO:0008006" key="4">
    <source>
        <dbReference type="Google" id="ProtNLM"/>
    </source>
</evidence>